<dbReference type="InterPro" id="IPR026444">
    <property type="entry name" value="Secre_tail"/>
</dbReference>
<dbReference type="InterPro" id="IPR021884">
    <property type="entry name" value="Ice-bd_prot"/>
</dbReference>
<feature type="chain" id="PRO_5046631342" evidence="3">
    <location>
        <begin position="23"/>
        <end position="1277"/>
    </location>
</feature>
<organism evidence="6 7">
    <name type="scientific">Flavobacterium arundinis</name>
    <dbReference type="NCBI Taxonomy" id="3139143"/>
    <lineage>
        <taxon>Bacteria</taxon>
        <taxon>Pseudomonadati</taxon>
        <taxon>Bacteroidota</taxon>
        <taxon>Flavobacteriia</taxon>
        <taxon>Flavobacteriales</taxon>
        <taxon>Flavobacteriaceae</taxon>
        <taxon>Flavobacterium</taxon>
    </lineage>
</organism>
<dbReference type="EMBL" id="JBBYHR010000007">
    <property type="protein sequence ID" value="MEL1245272.1"/>
    <property type="molecule type" value="Genomic_DNA"/>
</dbReference>
<keyword evidence="7" id="KW-1185">Reference proteome</keyword>
<dbReference type="Pfam" id="PF11999">
    <property type="entry name" value="Ice_binding"/>
    <property type="match status" value="2"/>
</dbReference>
<reference evidence="6 7" key="1">
    <citation type="submission" date="2024-04" db="EMBL/GenBank/DDBJ databases">
        <title>Flavobacterium sp. DGU11 16S ribosomal RNA gene Genome sequencing and assembly.</title>
        <authorList>
            <person name="Park S."/>
        </authorList>
    </citation>
    <scope>NUCLEOTIDE SEQUENCE [LARGE SCALE GENOMIC DNA]</scope>
    <source>
        <strain evidence="6 7">DGU11</strain>
    </source>
</reference>
<feature type="signal peptide" evidence="3">
    <location>
        <begin position="1"/>
        <end position="22"/>
    </location>
</feature>
<feature type="domain" description="Ig-like" evidence="5">
    <location>
        <begin position="452"/>
        <end position="526"/>
    </location>
</feature>
<accession>A0ABU9I0F1</accession>
<dbReference type="Pfam" id="PF18962">
    <property type="entry name" value="Por_Secre_tail"/>
    <property type="match status" value="1"/>
</dbReference>
<evidence type="ECO:0000259" key="4">
    <source>
        <dbReference type="Pfam" id="PF18962"/>
    </source>
</evidence>
<keyword evidence="2 3" id="KW-0732">Signal</keyword>
<comment type="caution">
    <text evidence="6">The sequence shown here is derived from an EMBL/GenBank/DDBJ whole genome shotgun (WGS) entry which is preliminary data.</text>
</comment>
<sequence>MKKTLLILFGFALLAFPNYSFCQAPVLGTTANFALFSSNGAVSNNGLSHITGNVGTNNGSSTAFGNVNGVMHANDGATVTSSADLLTAYNQLDGSIPTFFPAPLLGNGQVLNAGNYSIGGTATLDGILTLNGQGNANAVFIIQIEGAFSSSAASSVVLTNNAQACNVYWKVEGLISLASGTSMKGTMIANNAAIVMGSGVSLEGRALTTTGAITVNGVEIHTPIGCGSPLLTGPAAPVMGTVACYTLFSSTGQVTNTGVSHVIGDIGTNSGLTTGFDALNVTGTIHANPDTSTTQAAADLTSLYNAMNVLAHDIELLYPAQFGNDLVLTPHTYLLNAETVLTNNIILDAQDNANAIFVIKISGALTTSTYAKVMLINGAQAKNVFWKVTGAVNINDYSEFKGTLVNSGALILNTGTILAGRALTINGSLTTTAINAEMTPGCGTVVVPCTAPAAPVVTAQNFCTSGTVAQLTATGATGAVFNWYTSQTAVTALTPATALTTATYYVSQTVNDCESIRVGATVTITPTPAAPTVDNTQQLCAGSTVADLQATGVTGSTISWSATATGAALNTNTVLTAGTYFARQTVATCQSTTAMVTVTINTTAVPTADTTQSFCAGATVADLSANGASMQWSLTNGGAALSNSTVLVSGNYFVSQTVGGCESTGLSVAVTINTIPVAPTVDNTQQLCAGSTVADLQATGVTGSTISWSATATGAALNANTVLTAGTYFARQTVATCQSTTAMVTVTINTTAVPTADTTQSFCAGATVADLSATGASMQWSLTNGGTALSNSTVLVSGNYFVSQTVGGCESNALNVAVTINAIPAMPIVDNTQQLCAGSTVADLEATGVTGSTISWSATATGAALNANTVLTAGTYFARQTVTTCQSPAALVNVTITTTAVPTADTTQSFCAGATVADLSANGASMQWSLTNGGAALSNSAVLVSGNYFVSQTVGGCESNALTVAVTINAIPAMPTVDNTQQLCAGATVADLQATGVTGSTISWSATATGAALNANTVLTAGTYFARQTVATCQSPAALVNVTINTTAVPTADTTQSFCAGATVADLSATGASMQWSLTNGGAALSNSAVLVSGNYFVSQTVGGCESNALTVAVTINAIPVMPTGNSIQDFNTGETVGALEVSGSNVVWYIMTDGELVSIPTSTVLTDGETYYASQMANGCESDYFEVTANELLGTVSFDLKKIIVYPNPVTDMLTVSGDVTITNVAVFNLLGQQVLQQSSTENTVKVNVENLAAGTYLLQATSDSGKNASFKIVKL</sequence>
<dbReference type="NCBIfam" id="TIGR04183">
    <property type="entry name" value="Por_Secre_tail"/>
    <property type="match status" value="1"/>
</dbReference>
<evidence type="ECO:0000256" key="1">
    <source>
        <dbReference type="ARBA" id="ARBA00005445"/>
    </source>
</evidence>
<dbReference type="RefSeq" id="WP_341697583.1">
    <property type="nucleotide sequence ID" value="NZ_JBBYHR010000007.1"/>
</dbReference>
<name>A0ABU9I0F1_9FLAO</name>
<evidence type="ECO:0000313" key="7">
    <source>
        <dbReference type="Proteomes" id="UP001464555"/>
    </source>
</evidence>
<evidence type="ECO:0000313" key="6">
    <source>
        <dbReference type="EMBL" id="MEL1245272.1"/>
    </source>
</evidence>
<comment type="similarity">
    <text evidence="1">Belongs to the ice-binding protein family.</text>
</comment>
<dbReference type="Pfam" id="PF19081">
    <property type="entry name" value="Ig_7"/>
    <property type="match status" value="1"/>
</dbReference>
<feature type="domain" description="Secretion system C-terminal sorting" evidence="4">
    <location>
        <begin position="1206"/>
        <end position="1270"/>
    </location>
</feature>
<evidence type="ECO:0000256" key="3">
    <source>
        <dbReference type="SAM" id="SignalP"/>
    </source>
</evidence>
<evidence type="ECO:0000259" key="5">
    <source>
        <dbReference type="Pfam" id="PF19081"/>
    </source>
</evidence>
<protein>
    <submittedName>
        <fullName evidence="6">Ice-binding family protein</fullName>
    </submittedName>
</protein>
<proteinExistence type="inferred from homology"/>
<evidence type="ECO:0000256" key="2">
    <source>
        <dbReference type="ARBA" id="ARBA00022729"/>
    </source>
</evidence>
<dbReference type="Proteomes" id="UP001464555">
    <property type="component" value="Unassembled WGS sequence"/>
</dbReference>
<gene>
    <name evidence="6" type="ORF">AAEO56_13430</name>
</gene>
<dbReference type="InterPro" id="IPR044023">
    <property type="entry name" value="Ig_7"/>
</dbReference>